<feature type="compositionally biased region" description="Polar residues" evidence="3">
    <location>
        <begin position="173"/>
        <end position="184"/>
    </location>
</feature>
<evidence type="ECO:0000256" key="1">
    <source>
        <dbReference type="ARBA" id="ARBA00022729"/>
    </source>
</evidence>
<dbReference type="PROSITE" id="PS50835">
    <property type="entry name" value="IG_LIKE"/>
    <property type="match status" value="1"/>
</dbReference>
<feature type="region of interest" description="Disordered" evidence="3">
    <location>
        <begin position="162"/>
        <end position="184"/>
    </location>
</feature>
<dbReference type="PANTHER" id="PTHR23268">
    <property type="entry name" value="T-CELL RECEPTOR BETA CHAIN"/>
    <property type="match status" value="1"/>
</dbReference>
<name>A0A671EMR1_RHIFE</name>
<organism evidence="5 6">
    <name type="scientific">Rhinolophus ferrumequinum</name>
    <name type="common">Greater horseshoe bat</name>
    <dbReference type="NCBI Taxonomy" id="59479"/>
    <lineage>
        <taxon>Eukaryota</taxon>
        <taxon>Metazoa</taxon>
        <taxon>Chordata</taxon>
        <taxon>Craniata</taxon>
        <taxon>Vertebrata</taxon>
        <taxon>Euteleostomi</taxon>
        <taxon>Mammalia</taxon>
        <taxon>Eutheria</taxon>
        <taxon>Laurasiatheria</taxon>
        <taxon>Chiroptera</taxon>
        <taxon>Yinpterochiroptera</taxon>
        <taxon>Rhinolophoidea</taxon>
        <taxon>Rhinolophidae</taxon>
        <taxon>Rhinolophinae</taxon>
        <taxon>Rhinolophus</taxon>
    </lineage>
</organism>
<dbReference type="InterPro" id="IPR013783">
    <property type="entry name" value="Ig-like_fold"/>
</dbReference>
<dbReference type="Pfam" id="PF07686">
    <property type="entry name" value="V-set"/>
    <property type="match status" value="1"/>
</dbReference>
<dbReference type="GeneTree" id="ENSGT00940000154460"/>
<dbReference type="OMA" id="LRHEMEF"/>
<dbReference type="GO" id="GO:0005886">
    <property type="term" value="C:plasma membrane"/>
    <property type="evidence" value="ECO:0007669"/>
    <property type="project" value="TreeGrafter"/>
</dbReference>
<evidence type="ECO:0000256" key="3">
    <source>
        <dbReference type="SAM" id="MobiDB-lite"/>
    </source>
</evidence>
<dbReference type="Proteomes" id="UP000472240">
    <property type="component" value="Chromosome 26"/>
</dbReference>
<protein>
    <recommendedName>
        <fullName evidence="4">Ig-like domain-containing protein</fullName>
    </recommendedName>
</protein>
<keyword evidence="1" id="KW-0732">Signal</keyword>
<dbReference type="InterPro" id="IPR036179">
    <property type="entry name" value="Ig-like_dom_sf"/>
</dbReference>
<feature type="domain" description="Ig-like" evidence="4">
    <location>
        <begin position="16"/>
        <end position="107"/>
    </location>
</feature>
<dbReference type="Ensembl" id="ENSRFET00010016024.1">
    <property type="protein sequence ID" value="ENSRFEP00010014664.1"/>
    <property type="gene ID" value="ENSRFEG00010009940.1"/>
</dbReference>
<dbReference type="GO" id="GO:0002376">
    <property type="term" value="P:immune system process"/>
    <property type="evidence" value="ECO:0007669"/>
    <property type="project" value="UniProtKB-KW"/>
</dbReference>
<dbReference type="Gene3D" id="2.60.40.10">
    <property type="entry name" value="Immunoglobulins"/>
    <property type="match status" value="1"/>
</dbReference>
<dbReference type="InParanoid" id="A0A671EMR1"/>
<dbReference type="InterPro" id="IPR007110">
    <property type="entry name" value="Ig-like_dom"/>
</dbReference>
<dbReference type="SUPFAM" id="SSF48726">
    <property type="entry name" value="Immunoglobulin"/>
    <property type="match status" value="1"/>
</dbReference>
<dbReference type="PANTHER" id="PTHR23268:SF93">
    <property type="entry name" value="NON-FUNCTIONAL T CELL RECEPTOR BETA VARIABLE 17-RELATED"/>
    <property type="match status" value="1"/>
</dbReference>
<reference evidence="5" key="4">
    <citation type="submission" date="2025-08" db="UniProtKB">
        <authorList>
            <consortium name="Ensembl"/>
        </authorList>
    </citation>
    <scope>IDENTIFICATION</scope>
</reference>
<proteinExistence type="predicted"/>
<evidence type="ECO:0000256" key="2">
    <source>
        <dbReference type="ARBA" id="ARBA00022859"/>
    </source>
</evidence>
<evidence type="ECO:0000313" key="6">
    <source>
        <dbReference type="Proteomes" id="UP000472240"/>
    </source>
</evidence>
<keyword evidence="2" id="KW-0391">Immunity</keyword>
<sequence>MGSNVRVRISGGHTDPGVSQTPSHRITEVGQGVTLGCDPISGHIFVYWYRQNLRHEMEFLISFQYQNIAVKSGMPKERFSAERPTGTYSTLMIQPLAEPGDSAVYFCASSLSTPMQSHILPKHKRPAGPAPETDQGWGRAHGLISERISSEAFCRVRMEIGEDRTHSTKHPSPCSQTKTATRER</sequence>
<feature type="region of interest" description="Disordered" evidence="3">
    <location>
        <begin position="119"/>
        <end position="138"/>
    </location>
</feature>
<reference evidence="5 6" key="1">
    <citation type="journal article" date="2015" name="Annu Rev Anim Biosci">
        <title>The Genome 10K Project: a way forward.</title>
        <authorList>
            <person name="Koepfli K.P."/>
            <person name="Paten B."/>
            <person name="O'Brien S.J."/>
            <person name="Koepfli K.P."/>
            <person name="Paten B."/>
            <person name="Antunes A."/>
            <person name="Belov K."/>
            <person name="Bustamante C."/>
            <person name="Castoe T.A."/>
            <person name="Clawson H."/>
            <person name="Crawford A.J."/>
            <person name="Diekhans M."/>
            <person name="Distel D."/>
            <person name="Durbin R."/>
            <person name="Earl D."/>
            <person name="Fujita M.K."/>
            <person name="Gamble T."/>
            <person name="Georges A."/>
            <person name="Gemmell N."/>
            <person name="Gilbert M.T."/>
            <person name="Graves J.M."/>
            <person name="Green R.E."/>
            <person name="Hickey G."/>
            <person name="Jarvis E.D."/>
            <person name="Johnson W."/>
            <person name="Komissarov A."/>
            <person name="Korf I."/>
            <person name="Kuhn R."/>
            <person name="Larkin D.M."/>
            <person name="Lewin H."/>
            <person name="Lopez J.V."/>
            <person name="Ma J."/>
            <person name="Marques-Bonet T."/>
            <person name="Miller W."/>
            <person name="Murphy R."/>
            <person name="Pevzner P."/>
            <person name="Shapiro B."/>
            <person name="Steiner C."/>
            <person name="Tamazian G."/>
            <person name="Venkatesh B."/>
            <person name="Wang J."/>
            <person name="Wayne R."/>
            <person name="Wiley E."/>
            <person name="Yang H."/>
            <person name="Zhang G."/>
            <person name="Haussler D."/>
            <person name="Ryder O."/>
            <person name="O'Brien S.J."/>
        </authorList>
    </citation>
    <scope>NUCLEOTIDE SEQUENCE</scope>
</reference>
<dbReference type="GO" id="GO:0007166">
    <property type="term" value="P:cell surface receptor signaling pathway"/>
    <property type="evidence" value="ECO:0007669"/>
    <property type="project" value="TreeGrafter"/>
</dbReference>
<dbReference type="AlphaFoldDB" id="A0A671EMR1"/>
<dbReference type="InterPro" id="IPR013106">
    <property type="entry name" value="Ig_V-set"/>
</dbReference>
<reference evidence="6" key="3">
    <citation type="submission" date="2018-12" db="EMBL/GenBank/DDBJ databases">
        <title>G10K-VGP greater horseshoe bat female genome, primary haplotype.</title>
        <authorList>
            <person name="Teeling E."/>
            <person name="Myers G."/>
            <person name="Vernes S."/>
            <person name="Pippel M."/>
            <person name="Winkler S."/>
            <person name="Fedrigo O."/>
            <person name="Rhie A."/>
            <person name="Koren S."/>
            <person name="Phillippy A."/>
            <person name="Lewin H."/>
            <person name="Damas J."/>
            <person name="Howe K."/>
            <person name="Mountcastle J."/>
            <person name="Jarvis E.D."/>
        </authorList>
    </citation>
    <scope>NUCLEOTIDE SEQUENCE [LARGE SCALE GENOMIC DNA]</scope>
</reference>
<feature type="region of interest" description="Disordered" evidence="3">
    <location>
        <begin position="1"/>
        <end position="24"/>
    </location>
</feature>
<evidence type="ECO:0000313" key="5">
    <source>
        <dbReference type="Ensembl" id="ENSRFEP00010014664.1"/>
    </source>
</evidence>
<accession>A0A671EMR1</accession>
<reference evidence="5 6" key="2">
    <citation type="journal article" date="2018" name="Annu Rev Anim Biosci">
        <title>Bat Biology, Genomes, and the Bat1K Project: To Generate Chromosome-Level Genomes for All Living Bat Species.</title>
        <authorList>
            <person name="Teeling E.C."/>
            <person name="Vernes S.C."/>
            <person name="Davalos L.M."/>
            <person name="Ray D.A."/>
            <person name="Gilbert M.T.P."/>
            <person name="Myers E."/>
        </authorList>
    </citation>
    <scope>NUCLEOTIDE SEQUENCE</scope>
</reference>
<keyword evidence="6" id="KW-1185">Reference proteome</keyword>
<reference evidence="5" key="5">
    <citation type="submission" date="2025-09" db="UniProtKB">
        <authorList>
            <consortium name="Ensembl"/>
        </authorList>
    </citation>
    <scope>IDENTIFICATION</scope>
</reference>
<dbReference type="InterPro" id="IPR050413">
    <property type="entry name" value="TCR_beta_variable"/>
</dbReference>
<evidence type="ECO:0000259" key="4">
    <source>
        <dbReference type="PROSITE" id="PS50835"/>
    </source>
</evidence>